<reference evidence="1 2" key="1">
    <citation type="submission" date="2023-05" db="EMBL/GenBank/DDBJ databases">
        <title>B98-5 Cell Line De Novo Hybrid Assembly: An Optical Mapping Approach.</title>
        <authorList>
            <person name="Kananen K."/>
            <person name="Auerbach J.A."/>
            <person name="Kautto E."/>
            <person name="Blachly J.S."/>
        </authorList>
    </citation>
    <scope>NUCLEOTIDE SEQUENCE [LARGE SCALE GENOMIC DNA]</scope>
    <source>
        <strain evidence="1">B95-8</strain>
        <tissue evidence="1">Cell line</tissue>
    </source>
</reference>
<comment type="caution">
    <text evidence="1">The sequence shown here is derived from an EMBL/GenBank/DDBJ whole genome shotgun (WGS) entry which is preliminary data.</text>
</comment>
<organism evidence="1 2">
    <name type="scientific">Saguinus oedipus</name>
    <name type="common">Cotton-top tamarin</name>
    <name type="synonym">Oedipomidas oedipus</name>
    <dbReference type="NCBI Taxonomy" id="9490"/>
    <lineage>
        <taxon>Eukaryota</taxon>
        <taxon>Metazoa</taxon>
        <taxon>Chordata</taxon>
        <taxon>Craniata</taxon>
        <taxon>Vertebrata</taxon>
        <taxon>Euteleostomi</taxon>
        <taxon>Mammalia</taxon>
        <taxon>Eutheria</taxon>
        <taxon>Euarchontoglires</taxon>
        <taxon>Primates</taxon>
        <taxon>Haplorrhini</taxon>
        <taxon>Platyrrhini</taxon>
        <taxon>Cebidae</taxon>
        <taxon>Callitrichinae</taxon>
        <taxon>Saguinus</taxon>
    </lineage>
</organism>
<gene>
    <name evidence="1" type="ORF">P7K49_009250</name>
</gene>
<evidence type="ECO:0000313" key="1">
    <source>
        <dbReference type="EMBL" id="KAK2109504.1"/>
    </source>
</evidence>
<name>A0ABQ9VJF0_SAGOE</name>
<dbReference type="EMBL" id="JASSZA010000005">
    <property type="protein sequence ID" value="KAK2109504.1"/>
    <property type="molecule type" value="Genomic_DNA"/>
</dbReference>
<protein>
    <submittedName>
        <fullName evidence="1">Uncharacterized protein</fullName>
    </submittedName>
</protein>
<sequence length="59" mass="6452">MAGCLLRMNREPQLISGNQRGGRLSAEQREKGQFTAIVRGPDKLLKRDSLAVISADSVL</sequence>
<feature type="non-terminal residue" evidence="1">
    <location>
        <position position="59"/>
    </location>
</feature>
<accession>A0ABQ9VJF0</accession>
<evidence type="ECO:0000313" key="2">
    <source>
        <dbReference type="Proteomes" id="UP001266305"/>
    </source>
</evidence>
<dbReference type="Proteomes" id="UP001266305">
    <property type="component" value="Unassembled WGS sequence"/>
</dbReference>
<keyword evidence="2" id="KW-1185">Reference proteome</keyword>
<proteinExistence type="predicted"/>